<dbReference type="Pfam" id="PF21762">
    <property type="entry name" value="DEDDh_C"/>
    <property type="match status" value="1"/>
</dbReference>
<feature type="compositionally biased region" description="Basic and acidic residues" evidence="1">
    <location>
        <begin position="356"/>
        <end position="406"/>
    </location>
</feature>
<evidence type="ECO:0000313" key="3">
    <source>
        <dbReference type="EMBL" id="KUI53539.1"/>
    </source>
</evidence>
<feature type="domain" description="Gfd2/YDR514C-like C-terminal" evidence="2">
    <location>
        <begin position="38"/>
        <end position="198"/>
    </location>
</feature>
<sequence>MRRVNDKAYDVYSGRTLENERELLFALWKLSKHMTICFVSIDLEGPTEAITELGFAFQTKPDSQRAGRHIIVKSTQHTKTIPPKPCGFGFSSEEVDESNELYTILDGFFERQRRESCRVVLTGFDIKADLFKIDRDCGWKPPEDVIILDAATIFKAFSGRKSHPNQAAALTTLGFGEDPTAPFHNAVNDAWYSLELLFRKAEQAVRQIEDPTGDDTINWLKPTKTPPSSPILNTTSNLAMRLSFPWDFGRPGCAQNIRPRSCSTNRSSATSPSHQQPQATQIPSSTNETPVAPQPSRKRKRNREGQRGDPGETVNTTDTMLSATATESRPEKRPKLMRESQKDGAVTEQEQPSTRPELKAMEEEERALSDRLAMLRREIAKAREDSEETQRSKNKGEGGDGSRADL</sequence>
<reference evidence="4" key="1">
    <citation type="submission" date="2014-12" db="EMBL/GenBank/DDBJ databases">
        <title>Genome Sequence of Valsa Canker Pathogens Uncovers a Specific Adaption of Colonization on Woody Bark.</title>
        <authorList>
            <person name="Yin Z."/>
            <person name="Liu H."/>
            <person name="Gao X."/>
            <person name="Li Z."/>
            <person name="Song N."/>
            <person name="Ke X."/>
            <person name="Dai Q."/>
            <person name="Wu Y."/>
            <person name="Sun Y."/>
            <person name="Xu J.-R."/>
            <person name="Kang Z.K."/>
            <person name="Wang L."/>
            <person name="Huang L."/>
        </authorList>
    </citation>
    <scope>NUCLEOTIDE SEQUENCE [LARGE SCALE GENOMIC DNA]</scope>
    <source>
        <strain evidence="4">SXYL134</strain>
    </source>
</reference>
<dbReference type="AlphaFoldDB" id="A0A194UPE9"/>
<dbReference type="SUPFAM" id="SSF53098">
    <property type="entry name" value="Ribonuclease H-like"/>
    <property type="match status" value="1"/>
</dbReference>
<evidence type="ECO:0000256" key="1">
    <source>
        <dbReference type="SAM" id="MobiDB-lite"/>
    </source>
</evidence>
<dbReference type="EMBL" id="KN714669">
    <property type="protein sequence ID" value="KUI53539.1"/>
    <property type="molecule type" value="Genomic_DNA"/>
</dbReference>
<dbReference type="GO" id="GO:0005634">
    <property type="term" value="C:nucleus"/>
    <property type="evidence" value="ECO:0007669"/>
    <property type="project" value="TreeGrafter"/>
</dbReference>
<dbReference type="InterPro" id="IPR048519">
    <property type="entry name" value="Gfd2/YDR514C-like_C"/>
</dbReference>
<dbReference type="PANTHER" id="PTHR28083:SF1">
    <property type="entry name" value="GOOD FOR FULL DBP5 ACTIVITY PROTEIN 2"/>
    <property type="match status" value="1"/>
</dbReference>
<dbReference type="OrthoDB" id="5237808at2759"/>
<name>A0A194UPE9_CYTMA</name>
<evidence type="ECO:0000259" key="2">
    <source>
        <dbReference type="Pfam" id="PF21762"/>
    </source>
</evidence>
<feature type="region of interest" description="Disordered" evidence="1">
    <location>
        <begin position="257"/>
        <end position="406"/>
    </location>
</feature>
<gene>
    <name evidence="3" type="ORF">VP1G_00939</name>
</gene>
<dbReference type="Proteomes" id="UP000078576">
    <property type="component" value="Unassembled WGS sequence"/>
</dbReference>
<feature type="compositionally biased region" description="Polar residues" evidence="1">
    <location>
        <begin position="261"/>
        <end position="289"/>
    </location>
</feature>
<dbReference type="InterPro" id="IPR012337">
    <property type="entry name" value="RNaseH-like_sf"/>
</dbReference>
<feature type="region of interest" description="Disordered" evidence="1">
    <location>
        <begin position="212"/>
        <end position="234"/>
    </location>
</feature>
<keyword evidence="4" id="KW-1185">Reference proteome</keyword>
<dbReference type="InterPro" id="IPR040151">
    <property type="entry name" value="Gfd2/YDR514C-like"/>
</dbReference>
<organism evidence="3 4">
    <name type="scientific">Cytospora mali</name>
    <name type="common">Apple Valsa canker fungus</name>
    <name type="synonym">Valsa mali</name>
    <dbReference type="NCBI Taxonomy" id="578113"/>
    <lineage>
        <taxon>Eukaryota</taxon>
        <taxon>Fungi</taxon>
        <taxon>Dikarya</taxon>
        <taxon>Ascomycota</taxon>
        <taxon>Pezizomycotina</taxon>
        <taxon>Sordariomycetes</taxon>
        <taxon>Sordariomycetidae</taxon>
        <taxon>Diaporthales</taxon>
        <taxon>Cytosporaceae</taxon>
        <taxon>Cytospora</taxon>
    </lineage>
</organism>
<accession>A0A194UPE9</accession>
<proteinExistence type="predicted"/>
<feature type="compositionally biased region" description="Basic and acidic residues" evidence="1">
    <location>
        <begin position="328"/>
        <end position="342"/>
    </location>
</feature>
<protein>
    <recommendedName>
        <fullName evidence="2">Gfd2/YDR514C-like C-terminal domain-containing protein</fullName>
    </recommendedName>
</protein>
<dbReference type="PANTHER" id="PTHR28083">
    <property type="entry name" value="GOOD FOR FULL DBP5 ACTIVITY PROTEIN 2"/>
    <property type="match status" value="1"/>
</dbReference>
<evidence type="ECO:0000313" key="4">
    <source>
        <dbReference type="Proteomes" id="UP000078576"/>
    </source>
</evidence>
<feature type="compositionally biased region" description="Polar residues" evidence="1">
    <location>
        <begin position="313"/>
        <end position="327"/>
    </location>
</feature>